<dbReference type="SUPFAM" id="SSF88713">
    <property type="entry name" value="Glycoside hydrolase/deacetylase"/>
    <property type="match status" value="1"/>
</dbReference>
<accession>A0A3M7TW61</accession>
<dbReference type="RefSeq" id="WP_122897308.1">
    <property type="nucleotide sequence ID" value="NZ_RHIB01000001.1"/>
</dbReference>
<dbReference type="PROSITE" id="PS51677">
    <property type="entry name" value="NODB"/>
    <property type="match status" value="1"/>
</dbReference>
<feature type="compositionally biased region" description="Acidic residues" evidence="1">
    <location>
        <begin position="22"/>
        <end position="81"/>
    </location>
</feature>
<dbReference type="OrthoDB" id="9806342at2"/>
<feature type="domain" description="NodB homology" evidence="2">
    <location>
        <begin position="103"/>
        <end position="283"/>
    </location>
</feature>
<dbReference type="GO" id="GO:0016810">
    <property type="term" value="F:hydrolase activity, acting on carbon-nitrogen (but not peptide) bonds"/>
    <property type="evidence" value="ECO:0007669"/>
    <property type="project" value="InterPro"/>
</dbReference>
<evidence type="ECO:0000259" key="2">
    <source>
        <dbReference type="PROSITE" id="PS51677"/>
    </source>
</evidence>
<dbReference type="CDD" id="cd10917">
    <property type="entry name" value="CE4_NodB_like_6s_7s"/>
    <property type="match status" value="1"/>
</dbReference>
<dbReference type="InterPro" id="IPR050248">
    <property type="entry name" value="Polysacc_deacetylase_ArnD"/>
</dbReference>
<dbReference type="AlphaFoldDB" id="A0A3M7TW61"/>
<feature type="region of interest" description="Disordered" evidence="1">
    <location>
        <begin position="17"/>
        <end position="97"/>
    </location>
</feature>
<protein>
    <submittedName>
        <fullName evidence="3">Polysaccharide deacetylase family protein</fullName>
    </submittedName>
</protein>
<dbReference type="PANTHER" id="PTHR10587">
    <property type="entry name" value="GLYCOSYL TRANSFERASE-RELATED"/>
    <property type="match status" value="1"/>
</dbReference>
<comment type="caution">
    <text evidence="3">The sequence shown here is derived from an EMBL/GenBank/DDBJ whole genome shotgun (WGS) entry which is preliminary data.</text>
</comment>
<organism evidence="3 4">
    <name type="scientific">Alteribacter keqinensis</name>
    <dbReference type="NCBI Taxonomy" id="2483800"/>
    <lineage>
        <taxon>Bacteria</taxon>
        <taxon>Bacillati</taxon>
        <taxon>Bacillota</taxon>
        <taxon>Bacilli</taxon>
        <taxon>Bacillales</taxon>
        <taxon>Bacillaceae</taxon>
        <taxon>Alteribacter</taxon>
    </lineage>
</organism>
<dbReference type="PROSITE" id="PS51257">
    <property type="entry name" value="PROKAR_LIPOPROTEIN"/>
    <property type="match status" value="1"/>
</dbReference>
<gene>
    <name evidence="3" type="ORF">EBO34_07640</name>
</gene>
<feature type="compositionally biased region" description="Polar residues" evidence="1">
    <location>
        <begin position="84"/>
        <end position="97"/>
    </location>
</feature>
<dbReference type="Pfam" id="PF01522">
    <property type="entry name" value="Polysacc_deac_1"/>
    <property type="match status" value="1"/>
</dbReference>
<name>A0A3M7TW61_9BACI</name>
<reference evidence="3 4" key="1">
    <citation type="submission" date="2018-10" db="EMBL/GenBank/DDBJ databases">
        <title>Bacillus Keqinensis sp. nov., a moderately halophilic bacterium isolated from a saline-alkaline lake.</title>
        <authorList>
            <person name="Wang H."/>
        </authorList>
    </citation>
    <scope>NUCLEOTIDE SEQUENCE [LARGE SCALE GENOMIC DNA]</scope>
    <source>
        <strain evidence="3 4">KQ-3</strain>
    </source>
</reference>
<sequence length="289" mass="32541">MKKVVGGLTVAALLVTACGDENGNEEETVTEDDTYEETTDNEESEGAEGQGGDEDEDLADDDQDLHDETDEEEELEEESETEVTHQMASDHTVQPLDGNNSEQVVLLTIDDAPADHGLEMAQTLAELDAGAIFFVNGHFLQSEDAKDQLRGIHELGFEIGNHTMNHPNMSHLTEEEQYAEIIELNDLVEEIIGERPRFYRAPFGVNTDYSKQLIEEEGMQWMNWTYGYDYEADYMEADPLAEIMVETELLRNGANLLMHDRSFTSEALEDIVNGLREKGYEPIDPEKIE</sequence>
<evidence type="ECO:0000313" key="3">
    <source>
        <dbReference type="EMBL" id="RNA69796.1"/>
    </source>
</evidence>
<keyword evidence="4" id="KW-1185">Reference proteome</keyword>
<evidence type="ECO:0000256" key="1">
    <source>
        <dbReference type="SAM" id="MobiDB-lite"/>
    </source>
</evidence>
<dbReference type="Proteomes" id="UP000278746">
    <property type="component" value="Unassembled WGS sequence"/>
</dbReference>
<dbReference type="InterPro" id="IPR011330">
    <property type="entry name" value="Glyco_hydro/deAcase_b/a-brl"/>
</dbReference>
<dbReference type="EMBL" id="RHIB01000001">
    <property type="protein sequence ID" value="RNA69796.1"/>
    <property type="molecule type" value="Genomic_DNA"/>
</dbReference>
<dbReference type="GO" id="GO:0005975">
    <property type="term" value="P:carbohydrate metabolic process"/>
    <property type="evidence" value="ECO:0007669"/>
    <property type="project" value="InterPro"/>
</dbReference>
<proteinExistence type="predicted"/>
<dbReference type="Gene3D" id="3.20.20.370">
    <property type="entry name" value="Glycoside hydrolase/deacetylase"/>
    <property type="match status" value="1"/>
</dbReference>
<evidence type="ECO:0000313" key="4">
    <source>
        <dbReference type="Proteomes" id="UP000278746"/>
    </source>
</evidence>
<dbReference type="InterPro" id="IPR002509">
    <property type="entry name" value="NODB_dom"/>
</dbReference>